<dbReference type="AlphaFoldDB" id="A0A9P4U6Z6"/>
<dbReference type="GO" id="GO:0009117">
    <property type="term" value="P:nucleotide metabolic process"/>
    <property type="evidence" value="ECO:0007669"/>
    <property type="project" value="InterPro"/>
</dbReference>
<dbReference type="PANTHER" id="PTHR38420:SF3">
    <property type="entry name" value="5',5'''-P-1,P-4-TETRAPHOSPHATE PHOSPHORYLASE 2"/>
    <property type="match status" value="1"/>
</dbReference>
<dbReference type="GO" id="GO:0003877">
    <property type="term" value="F:ATP:ADP adenylyltransferase activity"/>
    <property type="evidence" value="ECO:0007669"/>
    <property type="project" value="InterPro"/>
</dbReference>
<dbReference type="Pfam" id="PF19327">
    <property type="entry name" value="Ap4A_phos_N"/>
    <property type="match status" value="1"/>
</dbReference>
<dbReference type="PANTHER" id="PTHR38420">
    <property type="entry name" value="AP-4-A PHOSPHORYLASE II"/>
    <property type="match status" value="1"/>
</dbReference>
<evidence type="ECO:0000313" key="4">
    <source>
        <dbReference type="Proteomes" id="UP000799764"/>
    </source>
</evidence>
<dbReference type="InterPro" id="IPR045759">
    <property type="entry name" value="Ap4A_phos1/2_N"/>
</dbReference>
<evidence type="ECO:0000259" key="2">
    <source>
        <dbReference type="Pfam" id="PF19327"/>
    </source>
</evidence>
<feature type="domain" description="ATP adenylyltransferase C-terminal" evidence="1">
    <location>
        <begin position="194"/>
        <end position="324"/>
    </location>
</feature>
<dbReference type="EMBL" id="MU001511">
    <property type="protein sequence ID" value="KAF2438668.1"/>
    <property type="molecule type" value="Genomic_DNA"/>
</dbReference>
<dbReference type="GO" id="GO:0005524">
    <property type="term" value="F:ATP binding"/>
    <property type="evidence" value="ECO:0007669"/>
    <property type="project" value="InterPro"/>
</dbReference>
<accession>A0A9P4U6Z6</accession>
<dbReference type="Pfam" id="PF09830">
    <property type="entry name" value="ATP_transf"/>
    <property type="match status" value="1"/>
</dbReference>
<gene>
    <name evidence="3" type="ORF">P171DRAFT_458360</name>
</gene>
<dbReference type="SUPFAM" id="SSF54197">
    <property type="entry name" value="HIT-like"/>
    <property type="match status" value="1"/>
</dbReference>
<dbReference type="OrthoDB" id="10267950at2759"/>
<evidence type="ECO:0000259" key="1">
    <source>
        <dbReference type="Pfam" id="PF09830"/>
    </source>
</evidence>
<dbReference type="Gene3D" id="3.30.428.70">
    <property type="match status" value="1"/>
</dbReference>
<dbReference type="Proteomes" id="UP000799764">
    <property type="component" value="Unassembled WGS sequence"/>
</dbReference>
<evidence type="ECO:0008006" key="5">
    <source>
        <dbReference type="Google" id="ProtNLM"/>
    </source>
</evidence>
<reference evidence="3" key="1">
    <citation type="journal article" date="2020" name="Stud. Mycol.">
        <title>101 Dothideomycetes genomes: a test case for predicting lifestyles and emergence of pathogens.</title>
        <authorList>
            <person name="Haridas S."/>
            <person name="Albert R."/>
            <person name="Binder M."/>
            <person name="Bloem J."/>
            <person name="Labutti K."/>
            <person name="Salamov A."/>
            <person name="Andreopoulos B."/>
            <person name="Baker S."/>
            <person name="Barry K."/>
            <person name="Bills G."/>
            <person name="Bluhm B."/>
            <person name="Cannon C."/>
            <person name="Castanera R."/>
            <person name="Culley D."/>
            <person name="Daum C."/>
            <person name="Ezra D."/>
            <person name="Gonzalez J."/>
            <person name="Henrissat B."/>
            <person name="Kuo A."/>
            <person name="Liang C."/>
            <person name="Lipzen A."/>
            <person name="Lutzoni F."/>
            <person name="Magnuson J."/>
            <person name="Mondo S."/>
            <person name="Nolan M."/>
            <person name="Ohm R."/>
            <person name="Pangilinan J."/>
            <person name="Park H.-J."/>
            <person name="Ramirez L."/>
            <person name="Alfaro M."/>
            <person name="Sun H."/>
            <person name="Tritt A."/>
            <person name="Yoshinaga Y."/>
            <person name="Zwiers L.-H."/>
            <person name="Turgeon B."/>
            <person name="Goodwin S."/>
            <person name="Spatafora J."/>
            <person name="Crous P."/>
            <person name="Grigoriev I."/>
        </authorList>
    </citation>
    <scope>NUCLEOTIDE SEQUENCE</scope>
    <source>
        <strain evidence="3">CBS 690.94</strain>
    </source>
</reference>
<dbReference type="InterPro" id="IPR043171">
    <property type="entry name" value="Ap4A_phos1/2-like"/>
</dbReference>
<dbReference type="InterPro" id="IPR009163">
    <property type="entry name" value="Ap4A_phos1/2"/>
</dbReference>
<dbReference type="InterPro" id="IPR036265">
    <property type="entry name" value="HIT-like_sf"/>
</dbReference>
<comment type="caution">
    <text evidence="3">The sequence shown here is derived from an EMBL/GenBank/DDBJ whole genome shotgun (WGS) entry which is preliminary data.</text>
</comment>
<organism evidence="3 4">
    <name type="scientific">Karstenula rhodostoma CBS 690.94</name>
    <dbReference type="NCBI Taxonomy" id="1392251"/>
    <lineage>
        <taxon>Eukaryota</taxon>
        <taxon>Fungi</taxon>
        <taxon>Dikarya</taxon>
        <taxon>Ascomycota</taxon>
        <taxon>Pezizomycotina</taxon>
        <taxon>Dothideomycetes</taxon>
        <taxon>Pleosporomycetidae</taxon>
        <taxon>Pleosporales</taxon>
        <taxon>Massarineae</taxon>
        <taxon>Didymosphaeriaceae</taxon>
        <taxon>Karstenula</taxon>
    </lineage>
</organism>
<keyword evidence="4" id="KW-1185">Reference proteome</keyword>
<feature type="domain" description="Ap4A phosphorylase 1/2 N-terminal" evidence="2">
    <location>
        <begin position="54"/>
        <end position="163"/>
    </location>
</feature>
<protein>
    <recommendedName>
        <fullName evidence="5">Ap4A phosphorylase-like protein II</fullName>
    </recommendedName>
</protein>
<name>A0A9P4U6Z6_9PLEO</name>
<evidence type="ECO:0000313" key="3">
    <source>
        <dbReference type="EMBL" id="KAF2438668.1"/>
    </source>
</evidence>
<sequence length="332" mass="36816">MLGLSEALPHLVESKFTSARASQALLFSPTELSIIRTSAGIPASPSNATSLCHRQLTKKVDPFENPPTELFVTDVPTVNPSHFLVLNKFPVIKNHFILATKANKQQTHVLEEDDLKATYACLKTWQARDDRCRLFAFFNSGDHSGASQPHRHLQFLPVVSMHEGEQSAGWDVLIDSILTSGTEDASTKVVQHAKLPFAHFAYKFTSEPSGAQLVQMYNDLYRQAKQAIDGFISTHPGQLSLHESAEGDLPISYNMAMTTKGIAIVPRRNEGHMLRRDDGTDIGFVQLNGTLLGGTLMVKFQEEWDTLRQHPKTLDDILEAIGIPKTTETTKL</sequence>
<dbReference type="InterPro" id="IPR019200">
    <property type="entry name" value="ATP_adenylylTrfase_C"/>
</dbReference>
<proteinExistence type="predicted"/>